<feature type="compositionally biased region" description="Basic and acidic residues" evidence="3">
    <location>
        <begin position="296"/>
        <end position="310"/>
    </location>
</feature>
<dbReference type="SMART" id="SM00326">
    <property type="entry name" value="SH3"/>
    <property type="match status" value="1"/>
</dbReference>
<dbReference type="SUPFAM" id="SSF50044">
    <property type="entry name" value="SH3-domain"/>
    <property type="match status" value="1"/>
</dbReference>
<dbReference type="PRINTS" id="PR00452">
    <property type="entry name" value="SH3DOMAIN"/>
</dbReference>
<dbReference type="InterPro" id="IPR036028">
    <property type="entry name" value="SH3-like_dom_sf"/>
</dbReference>
<protein>
    <submittedName>
        <fullName evidence="5">Class E vacuolar protein-sorting machinery protein hse1</fullName>
    </submittedName>
</protein>
<dbReference type="Pfam" id="PF00018">
    <property type="entry name" value="SH3_1"/>
    <property type="match status" value="1"/>
</dbReference>
<evidence type="ECO:0000313" key="5">
    <source>
        <dbReference type="EMBL" id="KAA8497149.1"/>
    </source>
</evidence>
<proteinExistence type="predicted"/>
<dbReference type="CDD" id="cd00174">
    <property type="entry name" value="SH3"/>
    <property type="match status" value="1"/>
</dbReference>
<keyword evidence="1 2" id="KW-0728">SH3 domain</keyword>
<dbReference type="InterPro" id="IPR050670">
    <property type="entry name" value="STAM"/>
</dbReference>
<gene>
    <name evidence="5" type="ORF">FVE85_0878</name>
</gene>
<name>A0A5J4YZU7_PORPP</name>
<dbReference type="PROSITE" id="PS50002">
    <property type="entry name" value="SH3"/>
    <property type="match status" value="1"/>
</dbReference>
<dbReference type="PANTHER" id="PTHR45929">
    <property type="entry name" value="JAK PATHWAY SIGNAL TRANSDUCTION ADAPTOR MOLECULE"/>
    <property type="match status" value="1"/>
</dbReference>
<accession>A0A5J4YZU7</accession>
<evidence type="ECO:0000256" key="2">
    <source>
        <dbReference type="PROSITE-ProRule" id="PRU00192"/>
    </source>
</evidence>
<feature type="compositionally biased region" description="Polar residues" evidence="3">
    <location>
        <begin position="280"/>
        <end position="293"/>
    </location>
</feature>
<evidence type="ECO:0000313" key="6">
    <source>
        <dbReference type="Proteomes" id="UP000324585"/>
    </source>
</evidence>
<feature type="region of interest" description="Disordered" evidence="3">
    <location>
        <begin position="361"/>
        <end position="397"/>
    </location>
</feature>
<keyword evidence="6" id="KW-1185">Reference proteome</keyword>
<evidence type="ECO:0000256" key="1">
    <source>
        <dbReference type="ARBA" id="ARBA00022443"/>
    </source>
</evidence>
<evidence type="ECO:0000256" key="3">
    <source>
        <dbReference type="SAM" id="MobiDB-lite"/>
    </source>
</evidence>
<feature type="domain" description="SH3" evidence="4">
    <location>
        <begin position="417"/>
        <end position="476"/>
    </location>
</feature>
<evidence type="ECO:0000259" key="4">
    <source>
        <dbReference type="PROSITE" id="PS50002"/>
    </source>
</evidence>
<organism evidence="5 6">
    <name type="scientific">Porphyridium purpureum</name>
    <name type="common">Red alga</name>
    <name type="synonym">Porphyridium cruentum</name>
    <dbReference type="NCBI Taxonomy" id="35688"/>
    <lineage>
        <taxon>Eukaryota</taxon>
        <taxon>Rhodophyta</taxon>
        <taxon>Bangiophyceae</taxon>
        <taxon>Porphyridiales</taxon>
        <taxon>Porphyridiaceae</taxon>
        <taxon>Porphyridium</taxon>
    </lineage>
</organism>
<comment type="caution">
    <text evidence="5">The sequence shown here is derived from an EMBL/GenBank/DDBJ whole genome shotgun (WGS) entry which is preliminary data.</text>
</comment>
<dbReference type="AlphaFoldDB" id="A0A5J4YZU7"/>
<reference evidence="6" key="1">
    <citation type="journal article" date="2019" name="Nat. Commun.">
        <title>Expansion of phycobilisome linker gene families in mesophilic red algae.</title>
        <authorList>
            <person name="Lee J."/>
            <person name="Kim D."/>
            <person name="Bhattacharya D."/>
            <person name="Yoon H.S."/>
        </authorList>
    </citation>
    <scope>NUCLEOTIDE SEQUENCE [LARGE SCALE GENOMIC DNA]</scope>
    <source>
        <strain evidence="6">CCMP 1328</strain>
    </source>
</reference>
<feature type="region of interest" description="Disordered" evidence="3">
    <location>
        <begin position="274"/>
        <end position="347"/>
    </location>
</feature>
<dbReference type="PANTHER" id="PTHR45929:SF3">
    <property type="entry name" value="JAK PATHWAY SIGNAL TRANSDUCTION ADAPTOR MOLECULE"/>
    <property type="match status" value="1"/>
</dbReference>
<dbReference type="OrthoDB" id="5340910at2759"/>
<feature type="compositionally biased region" description="Acidic residues" evidence="3">
    <location>
        <begin position="363"/>
        <end position="376"/>
    </location>
</feature>
<dbReference type="Proteomes" id="UP000324585">
    <property type="component" value="Unassembled WGS sequence"/>
</dbReference>
<dbReference type="InterPro" id="IPR001452">
    <property type="entry name" value="SH3_domain"/>
</dbReference>
<dbReference type="EMBL" id="VRMN01000002">
    <property type="protein sequence ID" value="KAA8497149.1"/>
    <property type="molecule type" value="Genomic_DNA"/>
</dbReference>
<sequence length="486" mass="54068">MHEALSQQKGVQVVASRTRAKAFERAVGSACDGAKQKRGIAMGGADGKEEDGLEWVTRVEECAFFVPPELKLYVQLLVRTRKYFKSIETMFAESVECSMAFAEEASRRAALDNDMSLLHSTQEFYRMQQTMHQNLGYLLTDSEDVSIQAIADRLLARTRLIFESMECLAYMDTVLQISNDEKDALERSLMEFAPKEWTILAESIPDFVRVSMARLSLFQSNIFRIGEIMAAEFIDRNTSGSLANSKEWVPEACEFPEHAMPYVQQVLSVREREARKAPRVSNSRTNSAASSLQIEYDIRDPENAKDKTSSKDTPSGSAAKTAPSMAQRSPSFNDKNAKTGKPSPHPFANFILAARESLRSASIDEDGSSDSYEDYEASDKDGEGSGAQNDAEEVRSVSVCAVSDPRDEAVRLLMEPRIPASVVTLYSFASNDPIELSFQKGDRIQVQRSNPDGWWQGHVTNRVGLFPVNYCALDSVCTPEHPADPK</sequence>
<dbReference type="Gene3D" id="2.30.30.40">
    <property type="entry name" value="SH3 Domains"/>
    <property type="match status" value="1"/>
</dbReference>
<feature type="compositionally biased region" description="Polar residues" evidence="3">
    <location>
        <begin position="311"/>
        <end position="334"/>
    </location>
</feature>